<evidence type="ECO:0000256" key="5">
    <source>
        <dbReference type="SAM" id="Phobius"/>
    </source>
</evidence>
<evidence type="ECO:0000256" key="2">
    <source>
        <dbReference type="ARBA" id="ARBA00022692"/>
    </source>
</evidence>
<protein>
    <recommendedName>
        <fullName evidence="8">Membrane protein required for colicin V production</fullName>
    </recommendedName>
</protein>
<evidence type="ECO:0000313" key="7">
    <source>
        <dbReference type="Proteomes" id="UP001501175"/>
    </source>
</evidence>
<proteinExistence type="predicted"/>
<name>A0ABP8NKI7_9BACT</name>
<evidence type="ECO:0000256" key="1">
    <source>
        <dbReference type="ARBA" id="ARBA00004141"/>
    </source>
</evidence>
<feature type="transmembrane region" description="Helical" evidence="5">
    <location>
        <begin position="65"/>
        <end position="84"/>
    </location>
</feature>
<dbReference type="PANTHER" id="PTHR37306:SF1">
    <property type="entry name" value="COLICIN V PRODUCTION PROTEIN"/>
    <property type="match status" value="1"/>
</dbReference>
<evidence type="ECO:0000256" key="4">
    <source>
        <dbReference type="ARBA" id="ARBA00023136"/>
    </source>
</evidence>
<dbReference type="Pfam" id="PF02674">
    <property type="entry name" value="Colicin_V"/>
    <property type="match status" value="1"/>
</dbReference>
<keyword evidence="4 5" id="KW-0472">Membrane</keyword>
<dbReference type="RefSeq" id="WP_345249187.1">
    <property type="nucleotide sequence ID" value="NZ_BAABHD010000083.1"/>
</dbReference>
<reference evidence="7" key="1">
    <citation type="journal article" date="2019" name="Int. J. Syst. Evol. Microbiol.">
        <title>The Global Catalogue of Microorganisms (GCM) 10K type strain sequencing project: providing services to taxonomists for standard genome sequencing and annotation.</title>
        <authorList>
            <consortium name="The Broad Institute Genomics Platform"/>
            <consortium name="The Broad Institute Genome Sequencing Center for Infectious Disease"/>
            <person name="Wu L."/>
            <person name="Ma J."/>
        </authorList>
    </citation>
    <scope>NUCLEOTIDE SEQUENCE [LARGE SCALE GENOMIC DNA]</scope>
    <source>
        <strain evidence="7">JCM 17927</strain>
    </source>
</reference>
<keyword evidence="3 5" id="KW-1133">Transmembrane helix</keyword>
<dbReference type="InterPro" id="IPR003825">
    <property type="entry name" value="Colicin-V_CvpA"/>
</dbReference>
<dbReference type="PANTHER" id="PTHR37306">
    <property type="entry name" value="COLICIN V PRODUCTION PROTEIN"/>
    <property type="match status" value="1"/>
</dbReference>
<feature type="transmembrane region" description="Helical" evidence="5">
    <location>
        <begin position="25"/>
        <end position="45"/>
    </location>
</feature>
<organism evidence="6 7">
    <name type="scientific">Nibrella saemangeumensis</name>
    <dbReference type="NCBI Taxonomy" id="1084526"/>
    <lineage>
        <taxon>Bacteria</taxon>
        <taxon>Pseudomonadati</taxon>
        <taxon>Bacteroidota</taxon>
        <taxon>Cytophagia</taxon>
        <taxon>Cytophagales</taxon>
        <taxon>Spirosomataceae</taxon>
        <taxon>Nibrella</taxon>
    </lineage>
</organism>
<keyword evidence="2 5" id="KW-0812">Transmembrane</keyword>
<gene>
    <name evidence="6" type="ORF">GCM10023189_54790</name>
</gene>
<sequence>MKTLDILILIPLIWGAYNGYRKGLLVEIVAVVAFIVAMIVGFKFLNFGIDLLTPYISTEVARRILPWLGFSVIFFPTIFLINQMGYSLRQSLRYTLLGTFDSMAGASVGIFTWVFGISVLFWLFSTIGVKIPARQTDGTWIYPHILPIAPKIMDVTSEWIPAGGNAVRRWKAQKDQAEIGQKLSKEDL</sequence>
<dbReference type="Proteomes" id="UP001501175">
    <property type="component" value="Unassembled WGS sequence"/>
</dbReference>
<accession>A0ABP8NKI7</accession>
<comment type="subcellular location">
    <subcellularLocation>
        <location evidence="1">Membrane</location>
        <topology evidence="1">Multi-pass membrane protein</topology>
    </subcellularLocation>
</comment>
<feature type="transmembrane region" description="Helical" evidence="5">
    <location>
        <begin position="104"/>
        <end position="124"/>
    </location>
</feature>
<evidence type="ECO:0000256" key="3">
    <source>
        <dbReference type="ARBA" id="ARBA00022989"/>
    </source>
</evidence>
<dbReference type="EMBL" id="BAABHD010000083">
    <property type="protein sequence ID" value="GAA4468817.1"/>
    <property type="molecule type" value="Genomic_DNA"/>
</dbReference>
<keyword evidence="7" id="KW-1185">Reference proteome</keyword>
<evidence type="ECO:0008006" key="8">
    <source>
        <dbReference type="Google" id="ProtNLM"/>
    </source>
</evidence>
<comment type="caution">
    <text evidence="6">The sequence shown here is derived from an EMBL/GenBank/DDBJ whole genome shotgun (WGS) entry which is preliminary data.</text>
</comment>
<evidence type="ECO:0000313" key="6">
    <source>
        <dbReference type="EMBL" id="GAA4468817.1"/>
    </source>
</evidence>